<dbReference type="GO" id="GO:0005737">
    <property type="term" value="C:cytoplasm"/>
    <property type="evidence" value="ECO:0007669"/>
    <property type="project" value="UniProtKB-SubCell"/>
</dbReference>
<comment type="catalytic activity">
    <reaction evidence="9 10">
        <text>L-glutamine + H2O = L-glutamate + NH4(+)</text>
        <dbReference type="Rhea" id="RHEA:15889"/>
        <dbReference type="ChEBI" id="CHEBI:15377"/>
        <dbReference type="ChEBI" id="CHEBI:28938"/>
        <dbReference type="ChEBI" id="CHEBI:29985"/>
        <dbReference type="ChEBI" id="CHEBI:58359"/>
        <dbReference type="EC" id="3.5.1.2"/>
    </reaction>
</comment>
<dbReference type="RefSeq" id="WP_074732100.1">
    <property type="nucleotide sequence ID" value="NZ_CACWHD010000024.1"/>
</dbReference>
<dbReference type="EMBL" id="FNYK01000025">
    <property type="protein sequence ID" value="SEI80443.1"/>
    <property type="molecule type" value="Genomic_DNA"/>
</dbReference>
<keyword evidence="5 10" id="KW-0315">Glutamine amidotransferase</keyword>
<organism evidence="13 14">
    <name type="scientific">Sharpea azabuensis</name>
    <dbReference type="NCBI Taxonomy" id="322505"/>
    <lineage>
        <taxon>Bacteria</taxon>
        <taxon>Bacillati</taxon>
        <taxon>Bacillota</taxon>
        <taxon>Erysipelotrichia</taxon>
        <taxon>Erysipelotrichales</taxon>
        <taxon>Coprobacillaceae</taxon>
        <taxon>Sharpea</taxon>
    </lineage>
</organism>
<keyword evidence="4 10" id="KW-0378">Hydrolase</keyword>
<evidence type="ECO:0000259" key="12">
    <source>
        <dbReference type="Pfam" id="PF00117"/>
    </source>
</evidence>
<dbReference type="InterPro" id="IPR017926">
    <property type="entry name" value="GATASE"/>
</dbReference>
<sequence length="203" mass="22511">MIAVIDYHVGNLGSVTNALRRLDMDVEVTSNPEVILQADGVILPGVGTFPVAMKNLENEHLIEVLNEVKAKKTPIMGICLGMQVLFEKGYEVEETKGLGFLDGEVKYMDDVKAKIPHMGWNQLVINHPHPLLKYVQEGDYVYFVHSYRAHTTDDELIAYASYGGVKVPAVVIKDNVIGCQFHPEKSGEVGKKILLAFKELVSC</sequence>
<dbReference type="Pfam" id="PF00117">
    <property type="entry name" value="GATase"/>
    <property type="match status" value="1"/>
</dbReference>
<evidence type="ECO:0000256" key="8">
    <source>
        <dbReference type="ARBA" id="ARBA00047838"/>
    </source>
</evidence>
<dbReference type="InterPro" id="IPR029062">
    <property type="entry name" value="Class_I_gatase-like"/>
</dbReference>
<feature type="active site" evidence="10 11">
    <location>
        <position position="184"/>
    </location>
</feature>
<evidence type="ECO:0000256" key="7">
    <source>
        <dbReference type="ARBA" id="ARBA00023239"/>
    </source>
</evidence>
<dbReference type="NCBIfam" id="TIGR01855">
    <property type="entry name" value="IMP_synth_hisH"/>
    <property type="match status" value="1"/>
</dbReference>
<proteinExistence type="inferred from homology"/>
<dbReference type="UniPathway" id="UPA00031">
    <property type="reaction ID" value="UER00010"/>
</dbReference>
<evidence type="ECO:0000313" key="14">
    <source>
        <dbReference type="Proteomes" id="UP000183028"/>
    </source>
</evidence>
<dbReference type="AlphaFoldDB" id="A0A1H6TK46"/>
<gene>
    <name evidence="10" type="primary">hisH</name>
    <name evidence="13" type="ORF">SAMN04487834_102518</name>
</gene>
<dbReference type="HAMAP" id="MF_00278">
    <property type="entry name" value="HisH"/>
    <property type="match status" value="1"/>
</dbReference>
<dbReference type="PANTHER" id="PTHR42701">
    <property type="entry name" value="IMIDAZOLE GLYCEROL PHOSPHATE SYNTHASE SUBUNIT HISH"/>
    <property type="match status" value="1"/>
</dbReference>
<protein>
    <recommendedName>
        <fullName evidence="10">Imidazole glycerol phosphate synthase subunit HisH</fullName>
        <ecNumber evidence="10">4.3.2.10</ecNumber>
    </recommendedName>
    <alternativeName>
        <fullName evidence="10">IGP synthase glutaminase subunit</fullName>
        <ecNumber evidence="10">3.5.1.2</ecNumber>
    </alternativeName>
    <alternativeName>
        <fullName evidence="10">IGP synthase subunit HisH</fullName>
    </alternativeName>
    <alternativeName>
        <fullName evidence="10">ImGP synthase subunit HisH</fullName>
        <shortName evidence="10">IGPS subunit HisH</shortName>
    </alternativeName>
</protein>
<dbReference type="EC" id="4.3.2.10" evidence="10"/>
<keyword evidence="7 10" id="KW-0456">Lyase</keyword>
<dbReference type="SUPFAM" id="SSF52317">
    <property type="entry name" value="Class I glutamine amidotransferase-like"/>
    <property type="match status" value="1"/>
</dbReference>
<evidence type="ECO:0000256" key="11">
    <source>
        <dbReference type="PIRSR" id="PIRSR000495-1"/>
    </source>
</evidence>
<keyword evidence="10" id="KW-0963">Cytoplasm</keyword>
<evidence type="ECO:0000313" key="13">
    <source>
        <dbReference type="EMBL" id="SEI80443.1"/>
    </source>
</evidence>
<dbReference type="GO" id="GO:0016829">
    <property type="term" value="F:lyase activity"/>
    <property type="evidence" value="ECO:0007669"/>
    <property type="project" value="UniProtKB-KW"/>
</dbReference>
<comment type="function">
    <text evidence="10">IGPS catalyzes the conversion of PRFAR and glutamine to IGP, AICAR and glutamate. The HisH subunit catalyzes the hydrolysis of glutamine to glutamate and ammonia as part of the synthesis of IGP and AICAR. The resulting ammonia molecule is channeled to the active site of HisF.</text>
</comment>
<keyword evidence="13" id="KW-0808">Transferase</keyword>
<keyword evidence="14" id="KW-1185">Reference proteome</keyword>
<feature type="domain" description="Glutamine amidotransferase" evidence="12">
    <location>
        <begin position="4"/>
        <end position="194"/>
    </location>
</feature>
<dbReference type="OrthoDB" id="9807137at2"/>
<evidence type="ECO:0000256" key="3">
    <source>
        <dbReference type="ARBA" id="ARBA00022605"/>
    </source>
</evidence>
<reference evidence="14" key="1">
    <citation type="submission" date="2016-10" db="EMBL/GenBank/DDBJ databases">
        <authorList>
            <person name="Varghese N."/>
            <person name="Submissions S."/>
        </authorList>
    </citation>
    <scope>NUCLEOTIDE SEQUENCE [LARGE SCALE GENOMIC DNA]</scope>
    <source>
        <strain evidence="14">DSM 20406</strain>
    </source>
</reference>
<feature type="active site" evidence="10 11">
    <location>
        <position position="182"/>
    </location>
</feature>
<accession>A0A1H6TK46</accession>
<comment type="catalytic activity">
    <reaction evidence="8 10">
        <text>5-[(5-phospho-1-deoxy-D-ribulos-1-ylimino)methylamino]-1-(5-phospho-beta-D-ribosyl)imidazole-4-carboxamide + L-glutamine = D-erythro-1-(imidazol-4-yl)glycerol 3-phosphate + 5-amino-1-(5-phospho-beta-D-ribosyl)imidazole-4-carboxamide + L-glutamate + H(+)</text>
        <dbReference type="Rhea" id="RHEA:24793"/>
        <dbReference type="ChEBI" id="CHEBI:15378"/>
        <dbReference type="ChEBI" id="CHEBI:29985"/>
        <dbReference type="ChEBI" id="CHEBI:58278"/>
        <dbReference type="ChEBI" id="CHEBI:58359"/>
        <dbReference type="ChEBI" id="CHEBI:58475"/>
        <dbReference type="ChEBI" id="CHEBI:58525"/>
        <dbReference type="EC" id="4.3.2.10"/>
    </reaction>
</comment>
<dbReference type="PROSITE" id="PS51274">
    <property type="entry name" value="GATASE_COBBQ"/>
    <property type="match status" value="1"/>
</dbReference>
<dbReference type="Gene3D" id="3.40.50.880">
    <property type="match status" value="1"/>
</dbReference>
<dbReference type="PROSITE" id="PS51273">
    <property type="entry name" value="GATASE_TYPE_1"/>
    <property type="match status" value="1"/>
</dbReference>
<comment type="subunit">
    <text evidence="2 10">Heterodimer of HisH and HisF.</text>
</comment>
<evidence type="ECO:0000256" key="4">
    <source>
        <dbReference type="ARBA" id="ARBA00022801"/>
    </source>
</evidence>
<evidence type="ECO:0000256" key="9">
    <source>
        <dbReference type="ARBA" id="ARBA00049534"/>
    </source>
</evidence>
<dbReference type="GO" id="GO:0004359">
    <property type="term" value="F:glutaminase activity"/>
    <property type="evidence" value="ECO:0007669"/>
    <property type="project" value="UniProtKB-EC"/>
</dbReference>
<comment type="subcellular location">
    <subcellularLocation>
        <location evidence="10">Cytoplasm</location>
    </subcellularLocation>
</comment>
<dbReference type="STRING" id="322505.SAMN04487836_11050"/>
<evidence type="ECO:0000256" key="10">
    <source>
        <dbReference type="HAMAP-Rule" id="MF_00278"/>
    </source>
</evidence>
<feature type="active site" description="Nucleophile" evidence="10 11">
    <location>
        <position position="79"/>
    </location>
</feature>
<dbReference type="eggNOG" id="COG0118">
    <property type="taxonomic scope" value="Bacteria"/>
</dbReference>
<dbReference type="GO" id="GO:0000107">
    <property type="term" value="F:imidazoleglycerol-phosphate synthase activity"/>
    <property type="evidence" value="ECO:0007669"/>
    <property type="project" value="UniProtKB-UniRule"/>
</dbReference>
<keyword evidence="3 10" id="KW-0028">Amino-acid biosynthesis</keyword>
<keyword evidence="6 10" id="KW-0368">Histidine biosynthesis</keyword>
<dbReference type="InterPro" id="IPR010139">
    <property type="entry name" value="Imidazole-glycPsynth_HisH"/>
</dbReference>
<dbReference type="PIRSF" id="PIRSF000495">
    <property type="entry name" value="Amidotransf_hisH"/>
    <property type="match status" value="1"/>
</dbReference>
<comment type="pathway">
    <text evidence="1 10">Amino-acid biosynthesis; L-histidine biosynthesis; L-histidine from 5-phospho-alpha-D-ribose 1-diphosphate: step 5/9.</text>
</comment>
<dbReference type="GO" id="GO:0000105">
    <property type="term" value="P:L-histidine biosynthetic process"/>
    <property type="evidence" value="ECO:0007669"/>
    <property type="project" value="UniProtKB-UniRule"/>
</dbReference>
<dbReference type="CDD" id="cd01748">
    <property type="entry name" value="GATase1_IGP_Synthase"/>
    <property type="match status" value="1"/>
</dbReference>
<evidence type="ECO:0000256" key="5">
    <source>
        <dbReference type="ARBA" id="ARBA00022962"/>
    </source>
</evidence>
<dbReference type="Proteomes" id="UP000183028">
    <property type="component" value="Unassembled WGS sequence"/>
</dbReference>
<dbReference type="EC" id="3.5.1.2" evidence="10"/>
<name>A0A1H6TK46_9FIRM</name>
<evidence type="ECO:0000256" key="2">
    <source>
        <dbReference type="ARBA" id="ARBA00011152"/>
    </source>
</evidence>
<evidence type="ECO:0000256" key="1">
    <source>
        <dbReference type="ARBA" id="ARBA00005091"/>
    </source>
</evidence>
<dbReference type="PANTHER" id="PTHR42701:SF1">
    <property type="entry name" value="IMIDAZOLE GLYCEROL PHOSPHATE SYNTHASE SUBUNIT HISH"/>
    <property type="match status" value="1"/>
</dbReference>
<evidence type="ECO:0000256" key="6">
    <source>
        <dbReference type="ARBA" id="ARBA00023102"/>
    </source>
</evidence>